<proteinExistence type="predicted"/>
<dbReference type="Proteomes" id="UP000011518">
    <property type="component" value="Unassembled WGS sequence"/>
</dbReference>
<dbReference type="EMBL" id="KB320598">
    <property type="protein sequence ID" value="ELW67847.1"/>
    <property type="molecule type" value="Genomic_DNA"/>
</dbReference>
<dbReference type="AlphaFoldDB" id="L9L378"/>
<evidence type="ECO:0000313" key="3">
    <source>
        <dbReference type="EMBL" id="ELW67847.1"/>
    </source>
</evidence>
<protein>
    <submittedName>
        <fullName evidence="3">Uncharacterized protein</fullName>
    </submittedName>
</protein>
<sequence>MRRGKGSAASLLLLLLLLGPSARVGPRLDQDDRGKQPLDSLGALLRLRQPLWSAQLPGTSGQGTPVLVQTWSFNGLNSGPAQTTPPGENAFEPGVG</sequence>
<accession>L9L378</accession>
<feature type="region of interest" description="Disordered" evidence="1">
    <location>
        <begin position="77"/>
        <end position="96"/>
    </location>
</feature>
<organism evidence="3 4">
    <name type="scientific">Tupaia chinensis</name>
    <name type="common">Chinese tree shrew</name>
    <name type="synonym">Tupaia belangeri chinensis</name>
    <dbReference type="NCBI Taxonomy" id="246437"/>
    <lineage>
        <taxon>Eukaryota</taxon>
        <taxon>Metazoa</taxon>
        <taxon>Chordata</taxon>
        <taxon>Craniata</taxon>
        <taxon>Vertebrata</taxon>
        <taxon>Euteleostomi</taxon>
        <taxon>Mammalia</taxon>
        <taxon>Eutheria</taxon>
        <taxon>Euarchontoglires</taxon>
        <taxon>Scandentia</taxon>
        <taxon>Tupaiidae</taxon>
        <taxon>Tupaia</taxon>
    </lineage>
</organism>
<evidence type="ECO:0000256" key="2">
    <source>
        <dbReference type="SAM" id="SignalP"/>
    </source>
</evidence>
<feature type="chain" id="PRO_5004000094" evidence="2">
    <location>
        <begin position="24"/>
        <end position="96"/>
    </location>
</feature>
<feature type="compositionally biased region" description="Polar residues" evidence="1">
    <location>
        <begin position="77"/>
        <end position="86"/>
    </location>
</feature>
<dbReference type="InParanoid" id="L9L378"/>
<gene>
    <name evidence="3" type="ORF">TREES_T100003947</name>
</gene>
<evidence type="ECO:0000256" key="1">
    <source>
        <dbReference type="SAM" id="MobiDB-lite"/>
    </source>
</evidence>
<reference evidence="4" key="2">
    <citation type="journal article" date="2013" name="Nat. Commun.">
        <title>Genome of the Chinese tree shrew.</title>
        <authorList>
            <person name="Fan Y."/>
            <person name="Huang Z.Y."/>
            <person name="Cao C.C."/>
            <person name="Chen C.S."/>
            <person name="Chen Y.X."/>
            <person name="Fan D.D."/>
            <person name="He J."/>
            <person name="Hou H.L."/>
            <person name="Hu L."/>
            <person name="Hu X.T."/>
            <person name="Jiang X.T."/>
            <person name="Lai R."/>
            <person name="Lang Y.S."/>
            <person name="Liang B."/>
            <person name="Liao S.G."/>
            <person name="Mu D."/>
            <person name="Ma Y.Y."/>
            <person name="Niu Y.Y."/>
            <person name="Sun X.Q."/>
            <person name="Xia J.Q."/>
            <person name="Xiao J."/>
            <person name="Xiong Z.Q."/>
            <person name="Xu L."/>
            <person name="Yang L."/>
            <person name="Zhang Y."/>
            <person name="Zhao W."/>
            <person name="Zhao X.D."/>
            <person name="Zheng Y.T."/>
            <person name="Zhou J.M."/>
            <person name="Zhu Y.B."/>
            <person name="Zhang G.J."/>
            <person name="Wang J."/>
            <person name="Yao Y.G."/>
        </authorList>
    </citation>
    <scope>NUCLEOTIDE SEQUENCE [LARGE SCALE GENOMIC DNA]</scope>
</reference>
<name>L9L378_TUPCH</name>
<reference evidence="4" key="1">
    <citation type="submission" date="2012-07" db="EMBL/GenBank/DDBJ databases">
        <title>Genome of the Chinese tree shrew, a rising model animal genetically related to primates.</title>
        <authorList>
            <person name="Zhang G."/>
            <person name="Fan Y."/>
            <person name="Yao Y."/>
            <person name="Huang Z."/>
        </authorList>
    </citation>
    <scope>NUCLEOTIDE SEQUENCE [LARGE SCALE GENOMIC DNA]</scope>
</reference>
<feature type="signal peptide" evidence="2">
    <location>
        <begin position="1"/>
        <end position="23"/>
    </location>
</feature>
<keyword evidence="2" id="KW-0732">Signal</keyword>
<keyword evidence="4" id="KW-1185">Reference proteome</keyword>
<evidence type="ECO:0000313" key="4">
    <source>
        <dbReference type="Proteomes" id="UP000011518"/>
    </source>
</evidence>